<dbReference type="PRINTS" id="PR00157">
    <property type="entry name" value="PLASTOCYANIN"/>
</dbReference>
<dbReference type="STRING" id="105231.A0A1Y1HW24"/>
<accession>A0A1Y1HW24</accession>
<keyword evidence="4 9" id="KW-0479">Metal-binding</keyword>
<evidence type="ECO:0000256" key="9">
    <source>
        <dbReference type="PIRSR" id="PIRSR602387-1"/>
    </source>
</evidence>
<evidence type="ECO:0000256" key="5">
    <source>
        <dbReference type="ARBA" id="ARBA00022982"/>
    </source>
</evidence>
<evidence type="ECO:0000259" key="11">
    <source>
        <dbReference type="Pfam" id="PF00127"/>
    </source>
</evidence>
<proteinExistence type="inferred from homology"/>
<comment type="cofactor">
    <cofactor evidence="9">
        <name>Cu(2+)</name>
        <dbReference type="ChEBI" id="CHEBI:29036"/>
    </cofactor>
    <text evidence="9">The crystal structure with reduced Cu(1+) has also been determined.</text>
</comment>
<dbReference type="PANTHER" id="PTHR34192:SF10">
    <property type="entry name" value="PLASTOCYANIN MAJOR ISOFORM, CHLOROPLASTIC-RELATED"/>
    <property type="match status" value="1"/>
</dbReference>
<evidence type="ECO:0000256" key="3">
    <source>
        <dbReference type="ARBA" id="ARBA00022448"/>
    </source>
</evidence>
<dbReference type="Pfam" id="PF00127">
    <property type="entry name" value="Copper-bind"/>
    <property type="match status" value="1"/>
</dbReference>
<evidence type="ECO:0000256" key="8">
    <source>
        <dbReference type="ARBA" id="ARBA00023136"/>
    </source>
</evidence>
<dbReference type="OrthoDB" id="197281at2759"/>
<evidence type="ECO:0000256" key="4">
    <source>
        <dbReference type="ARBA" id="ARBA00022723"/>
    </source>
</evidence>
<dbReference type="AlphaFoldDB" id="A0A1Y1HW24"/>
<evidence type="ECO:0000256" key="1">
    <source>
        <dbReference type="ARBA" id="ARBA00004622"/>
    </source>
</evidence>
<dbReference type="OMA" id="RICAASK"/>
<protein>
    <recommendedName>
        <fullName evidence="10">Plastocyanin</fullName>
    </recommendedName>
</protein>
<feature type="domain" description="Blue (type 1) copper" evidence="11">
    <location>
        <begin position="65"/>
        <end position="159"/>
    </location>
</feature>
<dbReference type="InterPro" id="IPR002387">
    <property type="entry name" value="Plastocyanin"/>
</dbReference>
<comment type="function">
    <text evidence="10">Participates in electron transfer between P700 and the cytochrome b6-f complex in photosystem I.</text>
</comment>
<feature type="binding site" evidence="9">
    <location>
        <position position="153"/>
    </location>
    <ligand>
        <name>Cu cation</name>
        <dbReference type="ChEBI" id="CHEBI:23378"/>
    </ligand>
</feature>
<dbReference type="PRINTS" id="PR00156">
    <property type="entry name" value="COPPERBLUE"/>
</dbReference>
<evidence type="ECO:0000313" key="12">
    <source>
        <dbReference type="EMBL" id="GAQ81399.1"/>
    </source>
</evidence>
<feature type="binding site" evidence="9">
    <location>
        <position position="145"/>
    </location>
    <ligand>
        <name>Cu cation</name>
        <dbReference type="ChEBI" id="CHEBI:23378"/>
    </ligand>
</feature>
<dbReference type="Gene3D" id="2.60.40.420">
    <property type="entry name" value="Cupredoxins - blue copper proteins"/>
    <property type="match status" value="1"/>
</dbReference>
<evidence type="ECO:0000256" key="10">
    <source>
        <dbReference type="RuleBase" id="RU363020"/>
    </source>
</evidence>
<keyword evidence="5 10" id="KW-0249">Electron transport</keyword>
<name>A0A1Y1HW24_KLENI</name>
<dbReference type="Proteomes" id="UP000054558">
    <property type="component" value="Unassembled WGS sequence"/>
</dbReference>
<feature type="binding site" evidence="9">
    <location>
        <position position="100"/>
    </location>
    <ligand>
        <name>Cu cation</name>
        <dbReference type="ChEBI" id="CHEBI:23378"/>
    </ligand>
</feature>
<dbReference type="CDD" id="cd04219">
    <property type="entry name" value="Plastocyanin"/>
    <property type="match status" value="1"/>
</dbReference>
<dbReference type="InterPro" id="IPR008972">
    <property type="entry name" value="Cupredoxin"/>
</dbReference>
<dbReference type="InterPro" id="IPR000923">
    <property type="entry name" value="BlueCu_1"/>
</dbReference>
<dbReference type="NCBIfam" id="TIGR02656">
    <property type="entry name" value="cyanin_plasto"/>
    <property type="match status" value="1"/>
</dbReference>
<comment type="subcellular location">
    <subcellularLocation>
        <location evidence="1 10">Plastid</location>
        <location evidence="1 10">Chloroplast thylakoid membrane</location>
        <topology evidence="1 10">Peripheral membrane protein</topology>
        <orientation evidence="1 10">Lumenal side</orientation>
    </subcellularLocation>
</comment>
<keyword evidence="8 10" id="KW-0472">Membrane</keyword>
<feature type="binding site" evidence="9">
    <location>
        <position position="148"/>
    </location>
    <ligand>
        <name>Cu cation</name>
        <dbReference type="ChEBI" id="CHEBI:23378"/>
    </ligand>
</feature>
<evidence type="ECO:0000256" key="7">
    <source>
        <dbReference type="ARBA" id="ARBA00023078"/>
    </source>
</evidence>
<sequence length="160" mass="16073">MASALASSRCVSSVAGLAAVSKSAAMTTPRVVAPRAVLPSFKKIAQTAGVSVATLAVAFSANAANIKMGGDGGELAFIPSSVTVSAGETITFTNNAGFPHNIVFDEDAVPAGVDAGAISHDDLINAKGDVVTVTLNKAGEYEYYCEPHQGAGMTGKIIVS</sequence>
<dbReference type="InterPro" id="IPR001235">
    <property type="entry name" value="Copper_blue_Plastocyanin"/>
</dbReference>
<dbReference type="PROSITE" id="PS00196">
    <property type="entry name" value="COPPER_BLUE"/>
    <property type="match status" value="1"/>
</dbReference>
<dbReference type="GO" id="GO:0009055">
    <property type="term" value="F:electron transfer activity"/>
    <property type="evidence" value="ECO:0007669"/>
    <property type="project" value="UniProtKB-UniRule"/>
</dbReference>
<keyword evidence="3 10" id="KW-0813">Transport</keyword>
<keyword evidence="7 10" id="KW-0793">Thylakoid</keyword>
<organism evidence="12 13">
    <name type="scientific">Klebsormidium nitens</name>
    <name type="common">Green alga</name>
    <name type="synonym">Ulothrix nitens</name>
    <dbReference type="NCBI Taxonomy" id="105231"/>
    <lineage>
        <taxon>Eukaryota</taxon>
        <taxon>Viridiplantae</taxon>
        <taxon>Streptophyta</taxon>
        <taxon>Klebsormidiophyceae</taxon>
        <taxon>Klebsormidiales</taxon>
        <taxon>Klebsormidiaceae</taxon>
        <taxon>Klebsormidium</taxon>
    </lineage>
</organism>
<evidence type="ECO:0000313" key="13">
    <source>
        <dbReference type="Proteomes" id="UP000054558"/>
    </source>
</evidence>
<dbReference type="PANTHER" id="PTHR34192">
    <property type="entry name" value="PLASTOCYANIN MAJOR ISOFORM, CHLOROPLASTIC-RELATED"/>
    <property type="match status" value="1"/>
</dbReference>
<dbReference type="GO" id="GO:0005507">
    <property type="term" value="F:copper ion binding"/>
    <property type="evidence" value="ECO:0007669"/>
    <property type="project" value="UniProtKB-UniRule"/>
</dbReference>
<dbReference type="GO" id="GO:0009535">
    <property type="term" value="C:chloroplast thylakoid membrane"/>
    <property type="evidence" value="ECO:0007669"/>
    <property type="project" value="UniProtKB-SubCell"/>
</dbReference>
<reference evidence="12 13" key="1">
    <citation type="journal article" date="2014" name="Nat. Commun.">
        <title>Klebsormidium flaccidum genome reveals primary factors for plant terrestrial adaptation.</title>
        <authorList>
            <person name="Hori K."/>
            <person name="Maruyama F."/>
            <person name="Fujisawa T."/>
            <person name="Togashi T."/>
            <person name="Yamamoto N."/>
            <person name="Seo M."/>
            <person name="Sato S."/>
            <person name="Yamada T."/>
            <person name="Mori H."/>
            <person name="Tajima N."/>
            <person name="Moriyama T."/>
            <person name="Ikeuchi M."/>
            <person name="Watanabe M."/>
            <person name="Wada H."/>
            <person name="Kobayashi K."/>
            <person name="Saito M."/>
            <person name="Masuda T."/>
            <person name="Sasaki-Sekimoto Y."/>
            <person name="Mashiguchi K."/>
            <person name="Awai K."/>
            <person name="Shimojima M."/>
            <person name="Masuda S."/>
            <person name="Iwai M."/>
            <person name="Nobusawa T."/>
            <person name="Narise T."/>
            <person name="Kondo S."/>
            <person name="Saito H."/>
            <person name="Sato R."/>
            <person name="Murakawa M."/>
            <person name="Ihara Y."/>
            <person name="Oshima-Yamada Y."/>
            <person name="Ohtaka K."/>
            <person name="Satoh M."/>
            <person name="Sonobe K."/>
            <person name="Ishii M."/>
            <person name="Ohtani R."/>
            <person name="Kanamori-Sato M."/>
            <person name="Honoki R."/>
            <person name="Miyazaki D."/>
            <person name="Mochizuki H."/>
            <person name="Umetsu J."/>
            <person name="Higashi K."/>
            <person name="Shibata D."/>
            <person name="Kamiya Y."/>
            <person name="Sato N."/>
            <person name="Nakamura Y."/>
            <person name="Tabata S."/>
            <person name="Ida S."/>
            <person name="Kurokawa K."/>
            <person name="Ohta H."/>
        </authorList>
    </citation>
    <scope>NUCLEOTIDE SEQUENCE [LARGE SCALE GENOMIC DNA]</scope>
    <source>
        <strain evidence="12 13">NIES-2285</strain>
    </source>
</reference>
<comment type="similarity">
    <text evidence="2 10">Belongs to the plastocyanin family.</text>
</comment>
<keyword evidence="13" id="KW-1185">Reference proteome</keyword>
<dbReference type="SUPFAM" id="SSF49503">
    <property type="entry name" value="Cupredoxins"/>
    <property type="match status" value="1"/>
</dbReference>
<evidence type="ECO:0000256" key="6">
    <source>
        <dbReference type="ARBA" id="ARBA00023008"/>
    </source>
</evidence>
<gene>
    <name evidence="12" type="ORF">KFL_000790240</name>
</gene>
<keyword evidence="6 9" id="KW-0186">Copper</keyword>
<dbReference type="EMBL" id="DF237028">
    <property type="protein sequence ID" value="GAQ81399.1"/>
    <property type="molecule type" value="Genomic_DNA"/>
</dbReference>
<evidence type="ECO:0000256" key="2">
    <source>
        <dbReference type="ARBA" id="ARBA00005338"/>
    </source>
</evidence>
<dbReference type="InterPro" id="IPR028871">
    <property type="entry name" value="BlueCu_1_BS"/>
</dbReference>